<dbReference type="OrthoDB" id="2214at2759"/>
<evidence type="ECO:0000256" key="8">
    <source>
        <dbReference type="ARBA" id="ARBA00043962"/>
    </source>
</evidence>
<evidence type="ECO:0000256" key="1">
    <source>
        <dbReference type="ARBA" id="ARBA00001947"/>
    </source>
</evidence>
<dbReference type="Pfam" id="PF04389">
    <property type="entry name" value="Peptidase_M28"/>
    <property type="match status" value="1"/>
</dbReference>
<dbReference type="PANTHER" id="PTHR12147">
    <property type="entry name" value="METALLOPEPTIDASE M28 FAMILY MEMBER"/>
    <property type="match status" value="1"/>
</dbReference>
<dbReference type="GO" id="GO:0008235">
    <property type="term" value="F:metalloexopeptidase activity"/>
    <property type="evidence" value="ECO:0007669"/>
    <property type="project" value="InterPro"/>
</dbReference>
<feature type="signal peptide" evidence="9">
    <location>
        <begin position="1"/>
        <end position="20"/>
    </location>
</feature>
<feature type="chain" id="PRO_5034803139" description="Peptide hydrolase" evidence="9">
    <location>
        <begin position="21"/>
        <end position="393"/>
    </location>
</feature>
<dbReference type="InterPro" id="IPR007484">
    <property type="entry name" value="Peptidase_M28"/>
</dbReference>
<dbReference type="GO" id="GO:0004177">
    <property type="term" value="F:aminopeptidase activity"/>
    <property type="evidence" value="ECO:0007669"/>
    <property type="project" value="UniProtKB-KW"/>
</dbReference>
<evidence type="ECO:0000256" key="2">
    <source>
        <dbReference type="ARBA" id="ARBA00022438"/>
    </source>
</evidence>
<keyword evidence="5 9" id="KW-0732">Signal</keyword>
<evidence type="ECO:0000256" key="4">
    <source>
        <dbReference type="ARBA" id="ARBA00022723"/>
    </source>
</evidence>
<dbReference type="Gene3D" id="3.40.630.10">
    <property type="entry name" value="Zn peptidases"/>
    <property type="match status" value="1"/>
</dbReference>
<keyword evidence="3 9" id="KW-0645">Protease</keyword>
<sequence>MKFLAGLLSLLAFVTSGVVALPHGSQSPFEVHPGFNLDLNALRLVELDGHQRVWMTELEKIQAKAHGVKFFDITDTQDLDTFNQFRLKKSTYPSPNTTERVRPILKTLSTKGPQENLVHFSSFRTRYYRSDSGRESQQWLLAKIAETTSEFASKPLQDIITLSEFPHSWGQNSIIARINGSSTEDDNIVVIGAHQDSTNLWPFLPAPGADAEPADDGSGTVTILEAYRALIAADFRPVRTVEFHWYSAEEGGLLGSQAVARKYAADHAHVLAMSQFDMTAWVKRGTREEVGVITDFVDQELTQFNKDLVSTYLDIPYVETKCGYACSDHASWSKAGYPSIFTIESSFENSNQHIHSSNDRIDISDEFSFSHMLEFSKLAVAFAVELGGWTESK</sequence>
<evidence type="ECO:0000313" key="11">
    <source>
        <dbReference type="EMBL" id="KAF5364152.1"/>
    </source>
</evidence>
<dbReference type="FunFam" id="3.40.630.10:FF:000042">
    <property type="entry name" value="Peptide hydrolase"/>
    <property type="match status" value="1"/>
</dbReference>
<dbReference type="GO" id="GO:0046872">
    <property type="term" value="F:metal ion binding"/>
    <property type="evidence" value="ECO:0007669"/>
    <property type="project" value="UniProtKB-KW"/>
</dbReference>
<keyword evidence="12" id="KW-1185">Reference proteome</keyword>
<comment type="caution">
    <text evidence="11">The sequence shown here is derived from an EMBL/GenBank/DDBJ whole genome shotgun (WGS) entry which is preliminary data.</text>
</comment>
<evidence type="ECO:0000256" key="3">
    <source>
        <dbReference type="ARBA" id="ARBA00022670"/>
    </source>
</evidence>
<dbReference type="InterPro" id="IPR045175">
    <property type="entry name" value="M28_fam"/>
</dbReference>
<gene>
    <name evidence="11" type="ORF">D9756_000559</name>
</gene>
<keyword evidence="2" id="KW-0031">Aminopeptidase</keyword>
<dbReference type="SUPFAM" id="SSF53187">
    <property type="entry name" value="Zn-dependent exopeptidases"/>
    <property type="match status" value="1"/>
</dbReference>
<comment type="cofactor">
    <cofactor evidence="1">
        <name>Zn(2+)</name>
        <dbReference type="ChEBI" id="CHEBI:29105"/>
    </cofactor>
</comment>
<keyword evidence="6 9" id="KW-0378">Hydrolase</keyword>
<evidence type="ECO:0000256" key="9">
    <source>
        <dbReference type="RuleBase" id="RU361240"/>
    </source>
</evidence>
<evidence type="ECO:0000259" key="10">
    <source>
        <dbReference type="Pfam" id="PF04389"/>
    </source>
</evidence>
<reference evidence="11 12" key="1">
    <citation type="journal article" date="2020" name="ISME J.">
        <title>Uncovering the hidden diversity of litter-decomposition mechanisms in mushroom-forming fungi.</title>
        <authorList>
            <person name="Floudas D."/>
            <person name="Bentzer J."/>
            <person name="Ahren D."/>
            <person name="Johansson T."/>
            <person name="Persson P."/>
            <person name="Tunlid A."/>
        </authorList>
    </citation>
    <scope>NUCLEOTIDE SEQUENCE [LARGE SCALE GENOMIC DNA]</scope>
    <source>
        <strain evidence="11 12">CBS 146.42</strain>
    </source>
</reference>
<protein>
    <recommendedName>
        <fullName evidence="9">Peptide hydrolase</fullName>
        <ecNumber evidence="9">3.4.-.-</ecNumber>
    </recommendedName>
</protein>
<keyword evidence="7 9" id="KW-0862">Zinc</keyword>
<dbReference type="GO" id="GO:0006508">
    <property type="term" value="P:proteolysis"/>
    <property type="evidence" value="ECO:0007669"/>
    <property type="project" value="UniProtKB-KW"/>
</dbReference>
<dbReference type="PANTHER" id="PTHR12147:SF56">
    <property type="entry name" value="AMINOPEPTIDASE YDR415C-RELATED"/>
    <property type="match status" value="1"/>
</dbReference>
<accession>A0A8H5GFT5</accession>
<dbReference type="Proteomes" id="UP000559027">
    <property type="component" value="Unassembled WGS sequence"/>
</dbReference>
<evidence type="ECO:0000313" key="12">
    <source>
        <dbReference type="Proteomes" id="UP000559027"/>
    </source>
</evidence>
<feature type="domain" description="Peptidase M28" evidence="10">
    <location>
        <begin position="174"/>
        <end position="373"/>
    </location>
</feature>
<dbReference type="AlphaFoldDB" id="A0A8H5GFT5"/>
<evidence type="ECO:0000256" key="6">
    <source>
        <dbReference type="ARBA" id="ARBA00022801"/>
    </source>
</evidence>
<keyword evidence="4 9" id="KW-0479">Metal-binding</keyword>
<dbReference type="EC" id="3.4.-.-" evidence="9"/>
<proteinExistence type="inferred from homology"/>
<evidence type="ECO:0000256" key="5">
    <source>
        <dbReference type="ARBA" id="ARBA00022729"/>
    </source>
</evidence>
<organism evidence="11 12">
    <name type="scientific">Leucocoprinus leucothites</name>
    <dbReference type="NCBI Taxonomy" id="201217"/>
    <lineage>
        <taxon>Eukaryota</taxon>
        <taxon>Fungi</taxon>
        <taxon>Dikarya</taxon>
        <taxon>Basidiomycota</taxon>
        <taxon>Agaricomycotina</taxon>
        <taxon>Agaricomycetes</taxon>
        <taxon>Agaricomycetidae</taxon>
        <taxon>Agaricales</taxon>
        <taxon>Agaricineae</taxon>
        <taxon>Agaricaceae</taxon>
        <taxon>Leucocoprinus</taxon>
    </lineage>
</organism>
<comment type="similarity">
    <text evidence="8">Belongs to the peptidase M28 family. M28E subfamily.</text>
</comment>
<dbReference type="CDD" id="cd03879">
    <property type="entry name" value="M28_AAP"/>
    <property type="match status" value="1"/>
</dbReference>
<evidence type="ECO:0000256" key="7">
    <source>
        <dbReference type="ARBA" id="ARBA00022833"/>
    </source>
</evidence>
<dbReference type="EMBL" id="JAACJO010000001">
    <property type="protein sequence ID" value="KAF5364152.1"/>
    <property type="molecule type" value="Genomic_DNA"/>
</dbReference>
<name>A0A8H5GFT5_9AGAR</name>